<dbReference type="RefSeq" id="WP_227321750.1">
    <property type="nucleotide sequence ID" value="NZ_JAESVB010000005.1"/>
</dbReference>
<dbReference type="InterPro" id="IPR005219">
    <property type="entry name" value="PqiA-like_proteobact"/>
</dbReference>
<sequence>MMHWPAAVASEDAAGDVSPSHPILCRYCGLLQQVPALAAPAVASCAQCHATLRRVQRNSLGRALAFSLTALALLVLACIMPLMQVSTFGIILGADVFSGPRRLDQQGIWELALVVLFTTVAAPLLKLVGTNYVLLSLRKTHPPAHLRRVFAWTAKLGAWSMVEVYLLGVFVAYVKLVDIVHIDVGFAVYALVGLMVATVAADAFLDRQAVWEAMERKGVVAHPVGPFTMPAARDGSVSLLACETCEKVSSVAGQGAHECPRCGSHLHARKPNGIARCWALVAAAAILYIPANLYPVLTVVQMGAGAPSTILGGVEELLAAKMYPLAALVFFASIMVPMLKLVGLVILLVMTQFGRPERLVDRGRLYRIVCVIGRWSMIDIFMISILVALVHFGALVTIAPGIGAVAFAGVVILTIFAAESFDPRLMWDAATSPGRRP</sequence>
<keyword evidence="3" id="KW-1003">Cell membrane</keyword>
<reference evidence="9" key="1">
    <citation type="journal article" date="2021" name="Microorganisms">
        <title>Acidisoma silvae sp. nov. and Acidisomacellulosilytica sp. nov., Two Acidophilic Bacteria Isolated from Decaying Wood, Hydrolyzing Cellulose and Producing Poly-3-hydroxybutyrate.</title>
        <authorList>
            <person name="Mieszkin S."/>
            <person name="Pouder E."/>
            <person name="Uroz S."/>
            <person name="Simon-Colin C."/>
            <person name="Alain K."/>
        </authorList>
    </citation>
    <scope>NUCLEOTIDE SEQUENCE</scope>
    <source>
        <strain evidence="9">HW T2.11</strain>
    </source>
</reference>
<feature type="transmembrane region" description="Helical" evidence="8">
    <location>
        <begin position="186"/>
        <end position="205"/>
    </location>
</feature>
<name>A0A964DZB0_9PROT</name>
<dbReference type="NCBIfam" id="TIGR00155">
    <property type="entry name" value="pqiA_fam"/>
    <property type="match status" value="1"/>
</dbReference>
<keyword evidence="4" id="KW-0997">Cell inner membrane</keyword>
<evidence type="ECO:0000256" key="6">
    <source>
        <dbReference type="ARBA" id="ARBA00022989"/>
    </source>
</evidence>
<keyword evidence="6 8" id="KW-1133">Transmembrane helix</keyword>
<evidence type="ECO:0000256" key="4">
    <source>
        <dbReference type="ARBA" id="ARBA00022519"/>
    </source>
</evidence>
<organism evidence="9 10">
    <name type="scientific">Acidisoma silvae</name>
    <dbReference type="NCBI Taxonomy" id="2802396"/>
    <lineage>
        <taxon>Bacteria</taxon>
        <taxon>Pseudomonadati</taxon>
        <taxon>Pseudomonadota</taxon>
        <taxon>Alphaproteobacteria</taxon>
        <taxon>Acetobacterales</taxon>
        <taxon>Acidocellaceae</taxon>
        <taxon>Acidisoma</taxon>
    </lineage>
</organism>
<evidence type="ECO:0000256" key="8">
    <source>
        <dbReference type="SAM" id="Phobius"/>
    </source>
</evidence>
<dbReference type="PANTHER" id="PTHR30462:SF3">
    <property type="entry name" value="INTERMEMBRANE TRANSPORT PROTEIN PQIA"/>
    <property type="match status" value="1"/>
</dbReference>
<keyword evidence="5 8" id="KW-0812">Transmembrane</keyword>
<evidence type="ECO:0000256" key="3">
    <source>
        <dbReference type="ARBA" id="ARBA00022475"/>
    </source>
</evidence>
<dbReference type="InterPro" id="IPR051800">
    <property type="entry name" value="PqiA-PqiB_transport"/>
</dbReference>
<dbReference type="Pfam" id="PF04403">
    <property type="entry name" value="PqiA"/>
    <property type="match status" value="2"/>
</dbReference>
<keyword evidence="7 8" id="KW-0472">Membrane</keyword>
<evidence type="ECO:0000256" key="2">
    <source>
        <dbReference type="ARBA" id="ARBA00007555"/>
    </source>
</evidence>
<accession>A0A964DZB0</accession>
<evidence type="ECO:0000313" key="9">
    <source>
        <dbReference type="EMBL" id="MCB8876091.1"/>
    </source>
</evidence>
<feature type="transmembrane region" description="Helical" evidence="8">
    <location>
        <begin position="398"/>
        <end position="418"/>
    </location>
</feature>
<dbReference type="GO" id="GO:0005886">
    <property type="term" value="C:plasma membrane"/>
    <property type="evidence" value="ECO:0007669"/>
    <property type="project" value="UniProtKB-SubCell"/>
</dbReference>
<evidence type="ECO:0000313" key="10">
    <source>
        <dbReference type="Proteomes" id="UP000708298"/>
    </source>
</evidence>
<dbReference type="PANTHER" id="PTHR30462">
    <property type="entry name" value="INTERMEMBRANE TRANSPORT PROTEIN PQIB-RELATED"/>
    <property type="match status" value="1"/>
</dbReference>
<dbReference type="AlphaFoldDB" id="A0A964DZB0"/>
<keyword evidence="10" id="KW-1185">Reference proteome</keyword>
<evidence type="ECO:0000256" key="1">
    <source>
        <dbReference type="ARBA" id="ARBA00004429"/>
    </source>
</evidence>
<protein>
    <submittedName>
        <fullName evidence="9">Paraquat-inducible protein A</fullName>
    </submittedName>
</protein>
<feature type="transmembrane region" description="Helical" evidence="8">
    <location>
        <begin position="156"/>
        <end position="174"/>
    </location>
</feature>
<proteinExistence type="inferred from homology"/>
<gene>
    <name evidence="9" type="ORF">ASILVAE211_12940</name>
</gene>
<feature type="transmembrane region" description="Helical" evidence="8">
    <location>
        <begin position="111"/>
        <end position="135"/>
    </location>
</feature>
<evidence type="ECO:0000256" key="5">
    <source>
        <dbReference type="ARBA" id="ARBA00022692"/>
    </source>
</evidence>
<evidence type="ECO:0000256" key="7">
    <source>
        <dbReference type="ARBA" id="ARBA00023136"/>
    </source>
</evidence>
<feature type="transmembrane region" description="Helical" evidence="8">
    <location>
        <begin position="63"/>
        <end position="91"/>
    </location>
</feature>
<feature type="transmembrane region" description="Helical" evidence="8">
    <location>
        <begin position="325"/>
        <end position="350"/>
    </location>
</feature>
<comment type="similarity">
    <text evidence="2">Belongs to the PqiA family.</text>
</comment>
<dbReference type="InterPro" id="IPR007498">
    <property type="entry name" value="PqiA-like"/>
</dbReference>
<feature type="transmembrane region" description="Helical" evidence="8">
    <location>
        <begin position="371"/>
        <end position="392"/>
    </location>
</feature>
<comment type="caution">
    <text evidence="9">The sequence shown here is derived from an EMBL/GenBank/DDBJ whole genome shotgun (WGS) entry which is preliminary data.</text>
</comment>
<dbReference type="Proteomes" id="UP000708298">
    <property type="component" value="Unassembled WGS sequence"/>
</dbReference>
<dbReference type="EMBL" id="JAESVB010000005">
    <property type="protein sequence ID" value="MCB8876091.1"/>
    <property type="molecule type" value="Genomic_DNA"/>
</dbReference>
<comment type="subcellular location">
    <subcellularLocation>
        <location evidence="1">Cell inner membrane</location>
        <topology evidence="1">Multi-pass membrane protein</topology>
    </subcellularLocation>
</comment>
<feature type="transmembrane region" description="Helical" evidence="8">
    <location>
        <begin position="277"/>
        <end position="297"/>
    </location>
</feature>
<reference evidence="9" key="2">
    <citation type="submission" date="2021-01" db="EMBL/GenBank/DDBJ databases">
        <authorList>
            <person name="Mieszkin S."/>
            <person name="Pouder E."/>
            <person name="Alain K."/>
        </authorList>
    </citation>
    <scope>NUCLEOTIDE SEQUENCE</scope>
    <source>
        <strain evidence="9">HW T2.11</strain>
    </source>
</reference>